<dbReference type="PANTHER" id="PTHR46796">
    <property type="entry name" value="HTH-TYPE TRANSCRIPTIONAL ACTIVATOR RHAS-RELATED"/>
    <property type="match status" value="1"/>
</dbReference>
<dbReference type="PROSITE" id="PS00041">
    <property type="entry name" value="HTH_ARAC_FAMILY_1"/>
    <property type="match status" value="1"/>
</dbReference>
<dbReference type="AlphaFoldDB" id="A0A5A5T9R4"/>
<evidence type="ECO:0000313" key="6">
    <source>
        <dbReference type="Proteomes" id="UP000322530"/>
    </source>
</evidence>
<dbReference type="Pfam" id="PF12833">
    <property type="entry name" value="HTH_18"/>
    <property type="match status" value="1"/>
</dbReference>
<sequence length="314" mass="35165">MSEKQAIFQHTSTLAFETYTPTSPILSSVQAGWEGIIVRTYHEPMVVESVIAPAVPDVSLVMVTGGAIRLESRDVGGSWEALTLVEGDWFLTPGGGLPYELRWSSLSSQPIQTLHVHVSTDLVSRAALQLADRDPARVELVERSGFQDLLLAQMGLALRQELHSPAPAGKLYAETAAQMLAVHLLRHYLATDVSIKDVEPRLTSPQMKRIMDYIQAHLNQNLSLEALAQQIGFSAYHFARLFRQTTGESPHQFVLYKRIEAAQRLLKETDLPLAQIALEVGFPHQSHFTHAFKRRLGLTPYRYRQESSNSARFR</sequence>
<evidence type="ECO:0000256" key="2">
    <source>
        <dbReference type="ARBA" id="ARBA00023125"/>
    </source>
</evidence>
<gene>
    <name evidence="5" type="ORF">KDI_12930</name>
</gene>
<keyword evidence="1" id="KW-0805">Transcription regulation</keyword>
<comment type="caution">
    <text evidence="5">The sequence shown here is derived from an EMBL/GenBank/DDBJ whole genome shotgun (WGS) entry which is preliminary data.</text>
</comment>
<dbReference type="InterPro" id="IPR020449">
    <property type="entry name" value="Tscrpt_reg_AraC-type_HTH"/>
</dbReference>
<dbReference type="SUPFAM" id="SSF46689">
    <property type="entry name" value="Homeodomain-like"/>
    <property type="match status" value="2"/>
</dbReference>
<dbReference type="SMART" id="SM00342">
    <property type="entry name" value="HTH_ARAC"/>
    <property type="match status" value="1"/>
</dbReference>
<keyword evidence="6" id="KW-1185">Reference proteome</keyword>
<dbReference type="InterPro" id="IPR018060">
    <property type="entry name" value="HTH_AraC"/>
</dbReference>
<dbReference type="Gene3D" id="1.10.10.60">
    <property type="entry name" value="Homeodomain-like"/>
    <property type="match status" value="2"/>
</dbReference>
<dbReference type="PANTHER" id="PTHR46796:SF6">
    <property type="entry name" value="ARAC SUBFAMILY"/>
    <property type="match status" value="1"/>
</dbReference>
<dbReference type="InterPro" id="IPR009057">
    <property type="entry name" value="Homeodomain-like_sf"/>
</dbReference>
<proteinExistence type="predicted"/>
<organism evidence="5 6">
    <name type="scientific">Dictyobacter arantiisoli</name>
    <dbReference type="NCBI Taxonomy" id="2014874"/>
    <lineage>
        <taxon>Bacteria</taxon>
        <taxon>Bacillati</taxon>
        <taxon>Chloroflexota</taxon>
        <taxon>Ktedonobacteria</taxon>
        <taxon>Ktedonobacterales</taxon>
        <taxon>Dictyobacteraceae</taxon>
        <taxon>Dictyobacter</taxon>
    </lineage>
</organism>
<dbReference type="GO" id="GO:0003700">
    <property type="term" value="F:DNA-binding transcription factor activity"/>
    <property type="evidence" value="ECO:0007669"/>
    <property type="project" value="InterPro"/>
</dbReference>
<keyword evidence="2" id="KW-0238">DNA-binding</keyword>
<name>A0A5A5T9R4_9CHLR</name>
<evidence type="ECO:0000256" key="3">
    <source>
        <dbReference type="ARBA" id="ARBA00023163"/>
    </source>
</evidence>
<reference evidence="5 6" key="1">
    <citation type="submission" date="2019-01" db="EMBL/GenBank/DDBJ databases">
        <title>Draft genome sequence of Dictyobacter sp. Uno17.</title>
        <authorList>
            <person name="Wang C.M."/>
            <person name="Zheng Y."/>
            <person name="Sakai Y."/>
            <person name="Abe K."/>
            <person name="Yokota A."/>
            <person name="Yabe S."/>
        </authorList>
    </citation>
    <scope>NUCLEOTIDE SEQUENCE [LARGE SCALE GENOMIC DNA]</scope>
    <source>
        <strain evidence="5 6">Uno17</strain>
    </source>
</reference>
<dbReference type="PROSITE" id="PS01124">
    <property type="entry name" value="HTH_ARAC_FAMILY_2"/>
    <property type="match status" value="1"/>
</dbReference>
<feature type="domain" description="HTH araC/xylS-type" evidence="4">
    <location>
        <begin position="208"/>
        <end position="306"/>
    </location>
</feature>
<keyword evidence="3" id="KW-0804">Transcription</keyword>
<dbReference type="GO" id="GO:0043565">
    <property type="term" value="F:sequence-specific DNA binding"/>
    <property type="evidence" value="ECO:0007669"/>
    <property type="project" value="InterPro"/>
</dbReference>
<protein>
    <submittedName>
        <fullName evidence="5">AraC family transcriptional regulator</fullName>
    </submittedName>
</protein>
<dbReference type="PRINTS" id="PR00032">
    <property type="entry name" value="HTHARAC"/>
</dbReference>
<evidence type="ECO:0000259" key="4">
    <source>
        <dbReference type="PROSITE" id="PS01124"/>
    </source>
</evidence>
<dbReference type="RefSeq" id="WP_172631913.1">
    <property type="nucleotide sequence ID" value="NZ_BIXY01000013.1"/>
</dbReference>
<evidence type="ECO:0000313" key="5">
    <source>
        <dbReference type="EMBL" id="GCF07729.1"/>
    </source>
</evidence>
<accession>A0A5A5T9R4</accession>
<dbReference type="InterPro" id="IPR050204">
    <property type="entry name" value="AraC_XylS_family_regulators"/>
</dbReference>
<evidence type="ECO:0000256" key="1">
    <source>
        <dbReference type="ARBA" id="ARBA00023015"/>
    </source>
</evidence>
<dbReference type="Proteomes" id="UP000322530">
    <property type="component" value="Unassembled WGS sequence"/>
</dbReference>
<dbReference type="InterPro" id="IPR018062">
    <property type="entry name" value="HTH_AraC-typ_CS"/>
</dbReference>
<dbReference type="EMBL" id="BIXY01000013">
    <property type="protein sequence ID" value="GCF07729.1"/>
    <property type="molecule type" value="Genomic_DNA"/>
</dbReference>